<name>A0A212R302_9PROT</name>
<evidence type="ECO:0000259" key="11">
    <source>
        <dbReference type="PROSITE" id="PS50929"/>
    </source>
</evidence>
<dbReference type="InterPro" id="IPR036640">
    <property type="entry name" value="ABC1_TM_sf"/>
</dbReference>
<feature type="region of interest" description="Disordered" evidence="8">
    <location>
        <begin position="580"/>
        <end position="616"/>
    </location>
</feature>
<keyword evidence="4" id="KW-0547">Nucleotide-binding</keyword>
<dbReference type="SUPFAM" id="SSF90123">
    <property type="entry name" value="ABC transporter transmembrane region"/>
    <property type="match status" value="1"/>
</dbReference>
<proteinExistence type="predicted"/>
<feature type="transmembrane region" description="Helical" evidence="9">
    <location>
        <begin position="164"/>
        <end position="184"/>
    </location>
</feature>
<reference evidence="12 13" key="1">
    <citation type="submission" date="2017-06" db="EMBL/GenBank/DDBJ databases">
        <authorList>
            <person name="Kim H.J."/>
            <person name="Triplett B.A."/>
        </authorList>
    </citation>
    <scope>NUCLEOTIDE SEQUENCE [LARGE SCALE GENOMIC DNA]</scope>
    <source>
        <strain evidence="12 13">B29T1</strain>
    </source>
</reference>
<evidence type="ECO:0000256" key="8">
    <source>
        <dbReference type="SAM" id="MobiDB-lite"/>
    </source>
</evidence>
<dbReference type="PROSITE" id="PS00211">
    <property type="entry name" value="ABC_TRANSPORTER_1"/>
    <property type="match status" value="1"/>
</dbReference>
<feature type="transmembrane region" description="Helical" evidence="9">
    <location>
        <begin position="247"/>
        <end position="270"/>
    </location>
</feature>
<protein>
    <submittedName>
        <fullName evidence="12">ATP-binding cassette, subfamily B</fullName>
    </submittedName>
</protein>
<feature type="transmembrane region" description="Helical" evidence="9">
    <location>
        <begin position="134"/>
        <end position="158"/>
    </location>
</feature>
<evidence type="ECO:0000256" key="1">
    <source>
        <dbReference type="ARBA" id="ARBA00004651"/>
    </source>
</evidence>
<evidence type="ECO:0000259" key="10">
    <source>
        <dbReference type="PROSITE" id="PS50893"/>
    </source>
</evidence>
<keyword evidence="3 9" id="KW-0812">Transmembrane</keyword>
<dbReference type="CDD" id="cd18582">
    <property type="entry name" value="ABC_6TM_ATM1_ABCB7"/>
    <property type="match status" value="1"/>
</dbReference>
<dbReference type="InterPro" id="IPR017871">
    <property type="entry name" value="ABC_transporter-like_CS"/>
</dbReference>
<dbReference type="GO" id="GO:0016887">
    <property type="term" value="F:ATP hydrolysis activity"/>
    <property type="evidence" value="ECO:0007669"/>
    <property type="project" value="InterPro"/>
</dbReference>
<dbReference type="InterPro" id="IPR003439">
    <property type="entry name" value="ABC_transporter-like_ATP-bd"/>
</dbReference>
<feature type="transmembrane region" description="Helical" evidence="9">
    <location>
        <begin position="282"/>
        <end position="303"/>
    </location>
</feature>
<sequence>MRDLAGLVFPYLWPADTPALRRRIVMALVVMIAGKLVNLTVPFFLRTVVDALRVTGFGILPLGALMGYGAARFGNGFLAQVKETLFARVNYRSGRELARSTYAHIFELSLRFHLERRSGELARAVDRGVASMDVILDSLIFSLVPTAIEFVLVLVVLLVHYSPIYAAITFLTIGAYALFTIVTSEWRTQYRREMNTRNNDLNAVAVDGLINFEVVKAFGNEALEVARLDRSLAAYEDAAVKSATSLAFLNAGQGAIIAAGLTILMILGAADVVAGKLTAGDVVLLNTFLLQLYVPLNLLGFVYRQLKQAVIDLEMIHSLKQRRPEIADAPNAEPIRIAGGRLRFIQVSFAYDARRPILEGIDFEVRPGRKLAIVGASGAGKSTIARLLFRFYDPSDGRIEIDGHDLRQVKLASLHDVIGVVPQDTVLFNDTIAANIAYGRPGSDRDEIVEAARVAQIDTFIRTLPEGYDTLVGERGLKLSGGEKQRVAIARVVLKNPVILVLDEATSALDSRTERELQIQLQRISAGRTTVVIAHRLSTVIDSDEIIVLAEGRIAEQGTHRSLLQHRGLYARLWQRQRPLDGEPAEDDNSRDLMPASQSGEQGERLTRLPDEDDLP</sequence>
<dbReference type="PANTHER" id="PTHR24221:SF654">
    <property type="entry name" value="ATP-BINDING CASSETTE SUB-FAMILY B MEMBER 6"/>
    <property type="match status" value="1"/>
</dbReference>
<dbReference type="EMBL" id="FYEH01000005">
    <property type="protein sequence ID" value="SNB66365.1"/>
    <property type="molecule type" value="Genomic_DNA"/>
</dbReference>
<dbReference type="InterPro" id="IPR027417">
    <property type="entry name" value="P-loop_NTPase"/>
</dbReference>
<gene>
    <name evidence="12" type="ORF">SAMN07250955_10593</name>
</gene>
<keyword evidence="13" id="KW-1185">Reference proteome</keyword>
<keyword evidence="7 9" id="KW-0472">Membrane</keyword>
<dbReference type="PANTHER" id="PTHR24221">
    <property type="entry name" value="ATP-BINDING CASSETTE SUB-FAMILY B"/>
    <property type="match status" value="1"/>
</dbReference>
<evidence type="ECO:0000256" key="6">
    <source>
        <dbReference type="ARBA" id="ARBA00022989"/>
    </source>
</evidence>
<dbReference type="SUPFAM" id="SSF52540">
    <property type="entry name" value="P-loop containing nucleoside triphosphate hydrolases"/>
    <property type="match status" value="1"/>
</dbReference>
<dbReference type="GO" id="GO:0005524">
    <property type="term" value="F:ATP binding"/>
    <property type="evidence" value="ECO:0007669"/>
    <property type="project" value="UniProtKB-KW"/>
</dbReference>
<evidence type="ECO:0000256" key="4">
    <source>
        <dbReference type="ARBA" id="ARBA00022741"/>
    </source>
</evidence>
<keyword evidence="2" id="KW-0813">Transport</keyword>
<evidence type="ECO:0000313" key="13">
    <source>
        <dbReference type="Proteomes" id="UP000197065"/>
    </source>
</evidence>
<dbReference type="FunFam" id="3.40.50.300:FF:000186">
    <property type="entry name" value="ATP-binding cassette sub-family B member 7, mitochondrial"/>
    <property type="match status" value="1"/>
</dbReference>
<dbReference type="SMART" id="SM00382">
    <property type="entry name" value="AAA"/>
    <property type="match status" value="1"/>
</dbReference>
<dbReference type="Gene3D" id="1.20.1560.10">
    <property type="entry name" value="ABC transporter type 1, transmembrane domain"/>
    <property type="match status" value="1"/>
</dbReference>
<dbReference type="AlphaFoldDB" id="A0A212R302"/>
<comment type="subcellular location">
    <subcellularLocation>
        <location evidence="1">Cell membrane</location>
        <topology evidence="1">Multi-pass membrane protein</topology>
    </subcellularLocation>
</comment>
<dbReference type="PROSITE" id="PS50893">
    <property type="entry name" value="ABC_TRANSPORTER_2"/>
    <property type="match status" value="1"/>
</dbReference>
<keyword evidence="5 12" id="KW-0067">ATP-binding</keyword>
<feature type="transmembrane region" description="Helical" evidence="9">
    <location>
        <begin position="51"/>
        <end position="71"/>
    </location>
</feature>
<evidence type="ECO:0000313" key="12">
    <source>
        <dbReference type="EMBL" id="SNB66365.1"/>
    </source>
</evidence>
<feature type="domain" description="ABC transmembrane type-1" evidence="11">
    <location>
        <begin position="25"/>
        <end position="308"/>
    </location>
</feature>
<feature type="domain" description="ABC transporter" evidence="10">
    <location>
        <begin position="342"/>
        <end position="576"/>
    </location>
</feature>
<feature type="transmembrane region" description="Helical" evidence="9">
    <location>
        <begin position="24"/>
        <end position="45"/>
    </location>
</feature>
<dbReference type="PROSITE" id="PS50929">
    <property type="entry name" value="ABC_TM1F"/>
    <property type="match status" value="1"/>
</dbReference>
<accession>A0A212R302</accession>
<dbReference type="Pfam" id="PF00005">
    <property type="entry name" value="ABC_tran"/>
    <property type="match status" value="1"/>
</dbReference>
<organism evidence="12 13">
    <name type="scientific">Arboricoccus pini</name>
    <dbReference type="NCBI Taxonomy" id="1963835"/>
    <lineage>
        <taxon>Bacteria</taxon>
        <taxon>Pseudomonadati</taxon>
        <taxon>Pseudomonadota</taxon>
        <taxon>Alphaproteobacteria</taxon>
        <taxon>Geminicoccales</taxon>
        <taxon>Geminicoccaceae</taxon>
        <taxon>Arboricoccus</taxon>
    </lineage>
</organism>
<dbReference type="InterPro" id="IPR003593">
    <property type="entry name" value="AAA+_ATPase"/>
</dbReference>
<evidence type="ECO:0000256" key="9">
    <source>
        <dbReference type="SAM" id="Phobius"/>
    </source>
</evidence>
<evidence type="ECO:0000256" key="3">
    <source>
        <dbReference type="ARBA" id="ARBA00022692"/>
    </source>
</evidence>
<dbReference type="Pfam" id="PF00664">
    <property type="entry name" value="ABC_membrane"/>
    <property type="match status" value="1"/>
</dbReference>
<dbReference type="GO" id="GO:0140359">
    <property type="term" value="F:ABC-type transporter activity"/>
    <property type="evidence" value="ECO:0007669"/>
    <property type="project" value="InterPro"/>
</dbReference>
<evidence type="ECO:0000256" key="2">
    <source>
        <dbReference type="ARBA" id="ARBA00022448"/>
    </source>
</evidence>
<keyword evidence="6 9" id="KW-1133">Transmembrane helix</keyword>
<dbReference type="InterPro" id="IPR039421">
    <property type="entry name" value="Type_1_exporter"/>
</dbReference>
<dbReference type="InterPro" id="IPR011527">
    <property type="entry name" value="ABC1_TM_dom"/>
</dbReference>
<dbReference type="GO" id="GO:0005886">
    <property type="term" value="C:plasma membrane"/>
    <property type="evidence" value="ECO:0007669"/>
    <property type="project" value="UniProtKB-SubCell"/>
</dbReference>
<dbReference type="Gene3D" id="3.40.50.300">
    <property type="entry name" value="P-loop containing nucleotide triphosphate hydrolases"/>
    <property type="match status" value="1"/>
</dbReference>
<evidence type="ECO:0000256" key="5">
    <source>
        <dbReference type="ARBA" id="ARBA00022840"/>
    </source>
</evidence>
<dbReference type="Proteomes" id="UP000197065">
    <property type="component" value="Unassembled WGS sequence"/>
</dbReference>
<evidence type="ECO:0000256" key="7">
    <source>
        <dbReference type="ARBA" id="ARBA00023136"/>
    </source>
</evidence>